<dbReference type="CDD" id="cd05233">
    <property type="entry name" value="SDR_c"/>
    <property type="match status" value="1"/>
</dbReference>
<dbReference type="PRINTS" id="PR00081">
    <property type="entry name" value="GDHRDH"/>
</dbReference>
<reference evidence="3 4" key="1">
    <citation type="submission" date="2014-04" db="EMBL/GenBank/DDBJ databases">
        <authorList>
            <consortium name="DOE Joint Genome Institute"/>
            <person name="Kuo A."/>
            <person name="Martino E."/>
            <person name="Perotto S."/>
            <person name="Kohler A."/>
            <person name="Nagy L.G."/>
            <person name="Floudas D."/>
            <person name="Copeland A."/>
            <person name="Barry K.W."/>
            <person name="Cichocki N."/>
            <person name="Veneault-Fourrey C."/>
            <person name="LaButti K."/>
            <person name="Lindquist E.A."/>
            <person name="Lipzen A."/>
            <person name="Lundell T."/>
            <person name="Morin E."/>
            <person name="Murat C."/>
            <person name="Sun H."/>
            <person name="Tunlid A."/>
            <person name="Henrissat B."/>
            <person name="Grigoriev I.V."/>
            <person name="Hibbett D.S."/>
            <person name="Martin F."/>
            <person name="Nordberg H.P."/>
            <person name="Cantor M.N."/>
            <person name="Hua S.X."/>
        </authorList>
    </citation>
    <scope>NUCLEOTIDE SEQUENCE [LARGE SCALE GENOMIC DNA]</scope>
    <source>
        <strain evidence="3 4">Zn</strain>
    </source>
</reference>
<dbReference type="PANTHER" id="PTHR42901:SF1">
    <property type="entry name" value="ALCOHOL DEHYDROGENASE"/>
    <property type="match status" value="1"/>
</dbReference>
<dbReference type="InterPro" id="IPR002347">
    <property type="entry name" value="SDR_fam"/>
</dbReference>
<sequence length="295" mass="32454">MPRPNFGIPFTQTFRSEPYAAIDPTQLSLSAAGKTILITAGHTGIGFAIAKNFAIAGVANVILLARRAEVLEQAAKNLSTAHPKTKFHHFTASVDDALQIKEIFSKIKSRISDIDILVTSAAYFAGMSDVLTLPSEQLRETFETNVFGNINLVKEFLVDIPEVGSGKEKIILDISSAAAHVDSPKFGTYSVSKIAFSRWLEHLHRDLKGKAVRIHSYHPGAVFTEATKSFGIKEDAMPWDDVQLSGQFSVWLASKEAAFLDGRFVWANWDAMELKEQQAKLENDPHLLTLGLISN</sequence>
<dbReference type="PANTHER" id="PTHR42901">
    <property type="entry name" value="ALCOHOL DEHYDROGENASE"/>
    <property type="match status" value="1"/>
</dbReference>
<comment type="similarity">
    <text evidence="1">Belongs to the short-chain dehydrogenases/reductases (SDR) family.</text>
</comment>
<evidence type="ECO:0008006" key="5">
    <source>
        <dbReference type="Google" id="ProtNLM"/>
    </source>
</evidence>
<dbReference type="EMBL" id="KN832877">
    <property type="protein sequence ID" value="KIN00628.1"/>
    <property type="molecule type" value="Genomic_DNA"/>
</dbReference>
<evidence type="ECO:0000313" key="4">
    <source>
        <dbReference type="Proteomes" id="UP000054321"/>
    </source>
</evidence>
<dbReference type="SUPFAM" id="SSF51735">
    <property type="entry name" value="NAD(P)-binding Rossmann-fold domains"/>
    <property type="match status" value="1"/>
</dbReference>
<organism evidence="3 4">
    <name type="scientific">Oidiodendron maius (strain Zn)</name>
    <dbReference type="NCBI Taxonomy" id="913774"/>
    <lineage>
        <taxon>Eukaryota</taxon>
        <taxon>Fungi</taxon>
        <taxon>Dikarya</taxon>
        <taxon>Ascomycota</taxon>
        <taxon>Pezizomycotina</taxon>
        <taxon>Leotiomycetes</taxon>
        <taxon>Leotiomycetes incertae sedis</taxon>
        <taxon>Myxotrichaceae</taxon>
        <taxon>Oidiodendron</taxon>
    </lineage>
</organism>
<gene>
    <name evidence="3" type="ORF">OIDMADRAFT_123986</name>
</gene>
<dbReference type="Proteomes" id="UP000054321">
    <property type="component" value="Unassembled WGS sequence"/>
</dbReference>
<keyword evidence="2" id="KW-0560">Oxidoreductase</keyword>
<dbReference type="InParanoid" id="A0A0C3DFB2"/>
<dbReference type="Gene3D" id="3.40.50.720">
    <property type="entry name" value="NAD(P)-binding Rossmann-like Domain"/>
    <property type="match status" value="1"/>
</dbReference>
<dbReference type="OrthoDB" id="1933717at2759"/>
<dbReference type="InterPro" id="IPR036291">
    <property type="entry name" value="NAD(P)-bd_dom_sf"/>
</dbReference>
<dbReference type="Pfam" id="PF00106">
    <property type="entry name" value="adh_short"/>
    <property type="match status" value="1"/>
</dbReference>
<name>A0A0C3DFB2_OIDMZ</name>
<dbReference type="STRING" id="913774.A0A0C3DFB2"/>
<dbReference type="HOGENOM" id="CLU_010194_8_2_1"/>
<evidence type="ECO:0000313" key="3">
    <source>
        <dbReference type="EMBL" id="KIN00628.1"/>
    </source>
</evidence>
<proteinExistence type="inferred from homology"/>
<accession>A0A0C3DFB2</accession>
<keyword evidence="4" id="KW-1185">Reference proteome</keyword>
<evidence type="ECO:0000256" key="1">
    <source>
        <dbReference type="ARBA" id="ARBA00006484"/>
    </source>
</evidence>
<evidence type="ECO:0000256" key="2">
    <source>
        <dbReference type="ARBA" id="ARBA00023002"/>
    </source>
</evidence>
<protein>
    <recommendedName>
        <fullName evidence="5">NAD(P)-binding protein</fullName>
    </recommendedName>
</protein>
<dbReference type="AlphaFoldDB" id="A0A0C3DFB2"/>
<reference evidence="4" key="2">
    <citation type="submission" date="2015-01" db="EMBL/GenBank/DDBJ databases">
        <title>Evolutionary Origins and Diversification of the Mycorrhizal Mutualists.</title>
        <authorList>
            <consortium name="DOE Joint Genome Institute"/>
            <consortium name="Mycorrhizal Genomics Consortium"/>
            <person name="Kohler A."/>
            <person name="Kuo A."/>
            <person name="Nagy L.G."/>
            <person name="Floudas D."/>
            <person name="Copeland A."/>
            <person name="Barry K.W."/>
            <person name="Cichocki N."/>
            <person name="Veneault-Fourrey C."/>
            <person name="LaButti K."/>
            <person name="Lindquist E.A."/>
            <person name="Lipzen A."/>
            <person name="Lundell T."/>
            <person name="Morin E."/>
            <person name="Murat C."/>
            <person name="Riley R."/>
            <person name="Ohm R."/>
            <person name="Sun H."/>
            <person name="Tunlid A."/>
            <person name="Henrissat B."/>
            <person name="Grigoriev I.V."/>
            <person name="Hibbett D.S."/>
            <person name="Martin F."/>
        </authorList>
    </citation>
    <scope>NUCLEOTIDE SEQUENCE [LARGE SCALE GENOMIC DNA]</scope>
    <source>
        <strain evidence="4">Zn</strain>
    </source>
</reference>
<dbReference type="GO" id="GO:0016491">
    <property type="term" value="F:oxidoreductase activity"/>
    <property type="evidence" value="ECO:0007669"/>
    <property type="project" value="UniProtKB-KW"/>
</dbReference>